<dbReference type="GO" id="GO:0046872">
    <property type="term" value="F:metal ion binding"/>
    <property type="evidence" value="ECO:0007669"/>
    <property type="project" value="UniProtKB-KW"/>
</dbReference>
<dbReference type="Gene3D" id="3.90.132.10">
    <property type="entry name" value="Leishmanolysin , domain 2"/>
    <property type="match status" value="1"/>
</dbReference>
<evidence type="ECO:0000256" key="4">
    <source>
        <dbReference type="ARBA" id="ARBA00022801"/>
    </source>
</evidence>
<proteinExistence type="predicted"/>
<name>A0A1N7HF90_9RHOB</name>
<keyword evidence="5" id="KW-0862">Zinc</keyword>
<dbReference type="Proteomes" id="UP000186019">
    <property type="component" value="Unassembled WGS sequence"/>
</dbReference>
<organism evidence="7 8">
    <name type="scientific">Roseovarius nanhaiticus</name>
    <dbReference type="NCBI Taxonomy" id="573024"/>
    <lineage>
        <taxon>Bacteria</taxon>
        <taxon>Pseudomonadati</taxon>
        <taxon>Pseudomonadota</taxon>
        <taxon>Alphaproteobacteria</taxon>
        <taxon>Rhodobacterales</taxon>
        <taxon>Roseobacteraceae</taxon>
        <taxon>Roseovarius</taxon>
    </lineage>
</organism>
<dbReference type="GO" id="GO:0004222">
    <property type="term" value="F:metalloendopeptidase activity"/>
    <property type="evidence" value="ECO:0007669"/>
    <property type="project" value="InterPro"/>
</dbReference>
<dbReference type="STRING" id="573024.SAMN05216208_2408"/>
<evidence type="ECO:0000256" key="6">
    <source>
        <dbReference type="ARBA" id="ARBA00023049"/>
    </source>
</evidence>
<evidence type="ECO:0000256" key="1">
    <source>
        <dbReference type="ARBA" id="ARBA00001947"/>
    </source>
</evidence>
<dbReference type="InterPro" id="IPR001577">
    <property type="entry name" value="Peptidase_M8"/>
</dbReference>
<evidence type="ECO:0000313" key="7">
    <source>
        <dbReference type="EMBL" id="SIS23554.1"/>
    </source>
</evidence>
<comment type="cofactor">
    <cofactor evidence="1">
        <name>Zn(2+)</name>
        <dbReference type="ChEBI" id="CHEBI:29105"/>
    </cofactor>
</comment>
<keyword evidence="4" id="KW-0378">Hydrolase</keyword>
<evidence type="ECO:0000256" key="3">
    <source>
        <dbReference type="ARBA" id="ARBA00022723"/>
    </source>
</evidence>
<dbReference type="Gene3D" id="3.40.390.10">
    <property type="entry name" value="Collagenase (Catalytic Domain)"/>
    <property type="match status" value="1"/>
</dbReference>
<accession>A0A1N7HF90</accession>
<dbReference type="GO" id="GO:0007155">
    <property type="term" value="P:cell adhesion"/>
    <property type="evidence" value="ECO:0007669"/>
    <property type="project" value="InterPro"/>
</dbReference>
<sequence length="266" mass="28326">MRQGNACAKVPSGLRPKRRRTMISLTFSGNFTDTRRAVFARAAARWDAVIETGFAPITFEGGTLTGVRIDAAITDIDGPQGVLGQAGPTILRPESELPLLGVMEFDRADVLALEEAGSFEDVILHEMAHVLGFGTLWARKGLIAGAGSVDPRFTGPAAAGEFARLDPAGGQGVPLANTGGVGTREGHWRELVFGDELLTGFLSGSDRPLSAMSIASFADLGYEVDLGRADPYALPNFRELALKGVTEAVRRCDLCRMGRTEPVVLR</sequence>
<dbReference type="GO" id="GO:0006508">
    <property type="term" value="P:proteolysis"/>
    <property type="evidence" value="ECO:0007669"/>
    <property type="project" value="UniProtKB-KW"/>
</dbReference>
<keyword evidence="2" id="KW-0645">Protease</keyword>
<protein>
    <submittedName>
        <fullName evidence="7">Leishmanolysin</fullName>
    </submittedName>
</protein>
<keyword evidence="3" id="KW-0479">Metal-binding</keyword>
<dbReference type="AlphaFoldDB" id="A0A1N7HF90"/>
<dbReference type="InterPro" id="IPR024079">
    <property type="entry name" value="MetalloPept_cat_dom_sf"/>
</dbReference>
<evidence type="ECO:0000256" key="5">
    <source>
        <dbReference type="ARBA" id="ARBA00022833"/>
    </source>
</evidence>
<keyword evidence="6" id="KW-0482">Metalloprotease</keyword>
<reference evidence="7 8" key="1">
    <citation type="submission" date="2017-01" db="EMBL/GenBank/DDBJ databases">
        <authorList>
            <person name="Mah S.A."/>
            <person name="Swanson W.J."/>
            <person name="Moy G.W."/>
            <person name="Vacquier V.D."/>
        </authorList>
    </citation>
    <scope>NUCLEOTIDE SEQUENCE [LARGE SCALE GENOMIC DNA]</scope>
    <source>
        <strain evidence="7 8">DSM 29590</strain>
    </source>
</reference>
<dbReference type="SUPFAM" id="SSF55486">
    <property type="entry name" value="Metalloproteases ('zincins'), catalytic domain"/>
    <property type="match status" value="1"/>
</dbReference>
<dbReference type="EMBL" id="FTNV01000003">
    <property type="protein sequence ID" value="SIS23554.1"/>
    <property type="molecule type" value="Genomic_DNA"/>
</dbReference>
<evidence type="ECO:0000313" key="8">
    <source>
        <dbReference type="Proteomes" id="UP000186019"/>
    </source>
</evidence>
<dbReference type="Pfam" id="PF01457">
    <property type="entry name" value="Peptidase_M8"/>
    <property type="match status" value="1"/>
</dbReference>
<gene>
    <name evidence="7" type="ORF">SAMN05421666_2907</name>
</gene>
<dbReference type="GO" id="GO:0016020">
    <property type="term" value="C:membrane"/>
    <property type="evidence" value="ECO:0007669"/>
    <property type="project" value="InterPro"/>
</dbReference>
<keyword evidence="8" id="KW-1185">Reference proteome</keyword>
<evidence type="ECO:0000256" key="2">
    <source>
        <dbReference type="ARBA" id="ARBA00022670"/>
    </source>
</evidence>